<dbReference type="InterPro" id="IPR031348">
    <property type="entry name" value="PigL_N"/>
</dbReference>
<proteinExistence type="predicted"/>
<evidence type="ECO:0000313" key="3">
    <source>
        <dbReference type="EMBL" id="KAL2845938.1"/>
    </source>
</evidence>
<evidence type="ECO:0000259" key="2">
    <source>
        <dbReference type="Pfam" id="PF17111"/>
    </source>
</evidence>
<feature type="domain" description="Azaphilone pigments biosynthesis cluster protein L N-terminal" evidence="2">
    <location>
        <begin position="3"/>
        <end position="206"/>
    </location>
</feature>
<keyword evidence="1" id="KW-0175">Coiled coil</keyword>
<sequence length="420" mass="46614">MEDPVPTVHGVAALSGSALQASKLLYQTIEGLRPSQRAARQVRDEVHALSQSLEVLKNVAAEYESELSALCLLLSQCGAVCKELSNQIAEWVNDSDGRLQDWTRVEYLGENISSYRNVLANYKATIRIALFGVTFQSSAVTRQVLHEYKDLIQNTISDLHDRLGEIEGKLSTYQSLHESDATLGHEELQKIEDEKRSTTDCLEICKRISDYIEKYQSQREARTGEAADASDTTRQANPNLSAVQQLAQRYLVSSIQNMSAASARLQERLNQLEANLRGSENPTMSDQVACDVQEIKKESEIIAQCLNIFADASSISEGSRVNIFEDVKSLDDAQQVLVSTIGYLLNAKRISTGSGSLQMLGQMSDETVQLSITHQHGSREDVTIDVEPKEGRDFHNRYGTGRSLRHEIQVRQPGTSIPTP</sequence>
<reference evidence="3 4" key="1">
    <citation type="submission" date="2024-07" db="EMBL/GenBank/DDBJ databases">
        <title>Section-level genome sequencing and comparative genomics of Aspergillus sections Usti and Cavernicolus.</title>
        <authorList>
            <consortium name="Lawrence Berkeley National Laboratory"/>
            <person name="Nybo J.L."/>
            <person name="Vesth T.C."/>
            <person name="Theobald S."/>
            <person name="Frisvad J.C."/>
            <person name="Larsen T.O."/>
            <person name="Kjaerboelling I."/>
            <person name="Rothschild-Mancinelli K."/>
            <person name="Lyhne E.K."/>
            <person name="Kogle M.E."/>
            <person name="Barry K."/>
            <person name="Clum A."/>
            <person name="Na H."/>
            <person name="Ledsgaard L."/>
            <person name="Lin J."/>
            <person name="Lipzen A."/>
            <person name="Kuo A."/>
            <person name="Riley R."/>
            <person name="Mondo S."/>
            <person name="Labutti K."/>
            <person name="Haridas S."/>
            <person name="Pangalinan J."/>
            <person name="Salamov A.A."/>
            <person name="Simmons B.A."/>
            <person name="Magnuson J.K."/>
            <person name="Chen J."/>
            <person name="Drula E."/>
            <person name="Henrissat B."/>
            <person name="Wiebenga A."/>
            <person name="Lubbers R.J."/>
            <person name="Gomes A.C."/>
            <person name="Makela M.R."/>
            <person name="Stajich J."/>
            <person name="Grigoriev I.V."/>
            <person name="Mortensen U.H."/>
            <person name="De Vries R.P."/>
            <person name="Baker S.E."/>
            <person name="Andersen M.R."/>
        </authorList>
    </citation>
    <scope>NUCLEOTIDE SEQUENCE [LARGE SCALE GENOMIC DNA]</scope>
    <source>
        <strain evidence="3 4">CBS 123904</strain>
    </source>
</reference>
<evidence type="ECO:0000256" key="1">
    <source>
        <dbReference type="SAM" id="Coils"/>
    </source>
</evidence>
<gene>
    <name evidence="3" type="ORF">BJY01DRAFT_213792</name>
</gene>
<evidence type="ECO:0000313" key="4">
    <source>
        <dbReference type="Proteomes" id="UP001610446"/>
    </source>
</evidence>
<dbReference type="EMBL" id="JBFXLU010000067">
    <property type="protein sequence ID" value="KAL2845938.1"/>
    <property type="molecule type" value="Genomic_DNA"/>
</dbReference>
<accession>A0ABR4K436</accession>
<protein>
    <recommendedName>
        <fullName evidence="2">Azaphilone pigments biosynthesis cluster protein L N-terminal domain-containing protein</fullName>
    </recommendedName>
</protein>
<organism evidence="3 4">
    <name type="scientific">Aspergillus pseudoustus</name>
    <dbReference type="NCBI Taxonomy" id="1810923"/>
    <lineage>
        <taxon>Eukaryota</taxon>
        <taxon>Fungi</taxon>
        <taxon>Dikarya</taxon>
        <taxon>Ascomycota</taxon>
        <taxon>Pezizomycotina</taxon>
        <taxon>Eurotiomycetes</taxon>
        <taxon>Eurotiomycetidae</taxon>
        <taxon>Eurotiales</taxon>
        <taxon>Aspergillaceae</taxon>
        <taxon>Aspergillus</taxon>
        <taxon>Aspergillus subgen. Nidulantes</taxon>
    </lineage>
</organism>
<comment type="caution">
    <text evidence="3">The sequence shown here is derived from an EMBL/GenBank/DDBJ whole genome shotgun (WGS) entry which is preliminary data.</text>
</comment>
<dbReference type="Proteomes" id="UP001610446">
    <property type="component" value="Unassembled WGS sequence"/>
</dbReference>
<name>A0ABR4K436_9EURO</name>
<dbReference type="Pfam" id="PF17111">
    <property type="entry name" value="PigL_N"/>
    <property type="match status" value="1"/>
</dbReference>
<feature type="coiled-coil region" evidence="1">
    <location>
        <begin position="39"/>
        <end position="66"/>
    </location>
</feature>
<keyword evidence="4" id="KW-1185">Reference proteome</keyword>